<dbReference type="GO" id="GO:0030151">
    <property type="term" value="F:molybdenum ion binding"/>
    <property type="evidence" value="ECO:0007669"/>
    <property type="project" value="TreeGrafter"/>
</dbReference>
<keyword evidence="5" id="KW-0560">Oxidoreductase</keyword>
<evidence type="ECO:0000256" key="5">
    <source>
        <dbReference type="ARBA" id="ARBA00023002"/>
    </source>
</evidence>
<keyword evidence="4" id="KW-0004">4Fe-4S</keyword>
<dbReference type="EMBL" id="FWZU01000004">
    <property type="protein sequence ID" value="SMF28775.1"/>
    <property type="molecule type" value="Genomic_DNA"/>
</dbReference>
<evidence type="ECO:0000256" key="2">
    <source>
        <dbReference type="ARBA" id="ARBA00004196"/>
    </source>
</evidence>
<dbReference type="Gene3D" id="3.40.228.10">
    <property type="entry name" value="Dimethylsulfoxide Reductase, domain 2"/>
    <property type="match status" value="1"/>
</dbReference>
<dbReference type="Proteomes" id="UP000192906">
    <property type="component" value="Unassembled WGS sequence"/>
</dbReference>
<dbReference type="GO" id="GO:0016491">
    <property type="term" value="F:oxidoreductase activity"/>
    <property type="evidence" value="ECO:0007669"/>
    <property type="project" value="UniProtKB-KW"/>
</dbReference>
<organism evidence="7 8">
    <name type="scientific">Desulfovibrio gilichinskyi</name>
    <dbReference type="NCBI Taxonomy" id="1519643"/>
    <lineage>
        <taxon>Bacteria</taxon>
        <taxon>Pseudomonadati</taxon>
        <taxon>Thermodesulfobacteriota</taxon>
        <taxon>Desulfovibrionia</taxon>
        <taxon>Desulfovibrionales</taxon>
        <taxon>Desulfovibrionaceae</taxon>
        <taxon>Desulfovibrio</taxon>
    </lineage>
</organism>
<dbReference type="STRING" id="1519643.SAMN06295933_2741"/>
<dbReference type="GO" id="GO:0030313">
    <property type="term" value="C:cell envelope"/>
    <property type="evidence" value="ECO:0007669"/>
    <property type="project" value="UniProtKB-SubCell"/>
</dbReference>
<proteinExistence type="inferred from homology"/>
<sequence length="107" mass="12152">MTNHLIDIKNADSILIMSSNAAEHHPISFKRVLRAKDKGATVMHVDPKFSRTSARSDFHIPLRSGTDIAFQGGMIKYIIDNKKYFNEYVVEYTNAIADSREGCRNCF</sequence>
<dbReference type="SUPFAM" id="SSF53706">
    <property type="entry name" value="Formate dehydrogenase/DMSO reductase, domains 1-3"/>
    <property type="match status" value="1"/>
</dbReference>
<dbReference type="PANTHER" id="PTHR43598">
    <property type="entry name" value="TUNGSTEN-CONTAINING FORMYLMETHANOFURAN DEHYDROGENASE 2 SUBUNIT B"/>
    <property type="match status" value="1"/>
</dbReference>
<accession>A0A1X7E7Y3</accession>
<evidence type="ECO:0000256" key="3">
    <source>
        <dbReference type="ARBA" id="ARBA00010312"/>
    </source>
</evidence>
<keyword evidence="4" id="KW-0411">Iron-sulfur</keyword>
<evidence type="ECO:0000256" key="1">
    <source>
        <dbReference type="ARBA" id="ARBA00001966"/>
    </source>
</evidence>
<comment type="subcellular location">
    <subcellularLocation>
        <location evidence="2">Cell envelope</location>
    </subcellularLocation>
</comment>
<dbReference type="InterPro" id="IPR006656">
    <property type="entry name" value="Mopterin_OxRdtase"/>
</dbReference>
<evidence type="ECO:0000256" key="4">
    <source>
        <dbReference type="ARBA" id="ARBA00022485"/>
    </source>
</evidence>
<keyword evidence="4" id="KW-0479">Metal-binding</keyword>
<comment type="cofactor">
    <cofactor evidence="1">
        <name>[4Fe-4S] cluster</name>
        <dbReference type="ChEBI" id="CHEBI:49883"/>
    </cofactor>
</comment>
<evidence type="ECO:0000313" key="7">
    <source>
        <dbReference type="EMBL" id="SMF28775.1"/>
    </source>
</evidence>
<reference evidence="8" key="1">
    <citation type="submission" date="2017-04" db="EMBL/GenBank/DDBJ databases">
        <authorList>
            <person name="Varghese N."/>
            <person name="Submissions S."/>
        </authorList>
    </citation>
    <scope>NUCLEOTIDE SEQUENCE [LARGE SCALE GENOMIC DNA]</scope>
    <source>
        <strain evidence="8">K3S</strain>
    </source>
</reference>
<dbReference type="GO" id="GO:0051539">
    <property type="term" value="F:4 iron, 4 sulfur cluster binding"/>
    <property type="evidence" value="ECO:0007669"/>
    <property type="project" value="UniProtKB-KW"/>
</dbReference>
<gene>
    <name evidence="7" type="ORF">SAMN06295933_2741</name>
</gene>
<comment type="similarity">
    <text evidence="3">Belongs to the prokaryotic molybdopterin-containing oxidoreductase family.</text>
</comment>
<dbReference type="PANTHER" id="PTHR43598:SF1">
    <property type="entry name" value="FORMATE DEHYDROGENASE-O MAJOR SUBUNIT"/>
    <property type="match status" value="1"/>
</dbReference>
<keyword evidence="8" id="KW-1185">Reference proteome</keyword>
<dbReference type="GO" id="GO:0009061">
    <property type="term" value="P:anaerobic respiration"/>
    <property type="evidence" value="ECO:0007669"/>
    <property type="project" value="TreeGrafter"/>
</dbReference>
<dbReference type="Pfam" id="PF00384">
    <property type="entry name" value="Molybdopterin"/>
    <property type="match status" value="1"/>
</dbReference>
<evidence type="ECO:0000313" key="8">
    <source>
        <dbReference type="Proteomes" id="UP000192906"/>
    </source>
</evidence>
<feature type="domain" description="Molybdopterin oxidoreductase" evidence="6">
    <location>
        <begin position="1"/>
        <end position="84"/>
    </location>
</feature>
<evidence type="ECO:0000259" key="6">
    <source>
        <dbReference type="Pfam" id="PF00384"/>
    </source>
</evidence>
<protein>
    <submittedName>
        <fullName evidence="7">Molybdopterin oxidoreductase</fullName>
    </submittedName>
</protein>
<dbReference type="GO" id="GO:0009055">
    <property type="term" value="F:electron transfer activity"/>
    <property type="evidence" value="ECO:0007669"/>
    <property type="project" value="TreeGrafter"/>
</dbReference>
<keyword evidence="4" id="KW-0408">Iron</keyword>
<name>A0A1X7E7Y3_9BACT</name>
<dbReference type="AlphaFoldDB" id="A0A1X7E7Y3"/>